<dbReference type="SMART" id="SM00020">
    <property type="entry name" value="Tryp_SPc"/>
    <property type="match status" value="1"/>
</dbReference>
<keyword evidence="2 5" id="KW-0378">Hydrolase</keyword>
<name>A0AAD6CV87_9EURO</name>
<feature type="chain" id="PRO_5042294517" evidence="6">
    <location>
        <begin position="19"/>
        <end position="262"/>
    </location>
</feature>
<feature type="signal peptide" evidence="6">
    <location>
        <begin position="1"/>
        <end position="18"/>
    </location>
</feature>
<evidence type="ECO:0000256" key="4">
    <source>
        <dbReference type="ARBA" id="ARBA00023157"/>
    </source>
</evidence>
<dbReference type="PROSITE" id="PS50240">
    <property type="entry name" value="TRYPSIN_DOM"/>
    <property type="match status" value="1"/>
</dbReference>
<dbReference type="InterPro" id="IPR009003">
    <property type="entry name" value="Peptidase_S1_PA"/>
</dbReference>
<gene>
    <name evidence="8" type="ORF">N7494_005880</name>
</gene>
<evidence type="ECO:0000313" key="8">
    <source>
        <dbReference type="EMBL" id="KAJ5540804.1"/>
    </source>
</evidence>
<protein>
    <submittedName>
        <fullName evidence="8">Trypsin-like cysteine/serine peptidase domain-containing protein</fullName>
    </submittedName>
</protein>
<evidence type="ECO:0000256" key="3">
    <source>
        <dbReference type="ARBA" id="ARBA00022825"/>
    </source>
</evidence>
<organism evidence="8 9">
    <name type="scientific">Penicillium frequentans</name>
    <dbReference type="NCBI Taxonomy" id="3151616"/>
    <lineage>
        <taxon>Eukaryota</taxon>
        <taxon>Fungi</taxon>
        <taxon>Dikarya</taxon>
        <taxon>Ascomycota</taxon>
        <taxon>Pezizomycotina</taxon>
        <taxon>Eurotiomycetes</taxon>
        <taxon>Eurotiomycetidae</taxon>
        <taxon>Eurotiales</taxon>
        <taxon>Aspergillaceae</taxon>
        <taxon>Penicillium</taxon>
    </lineage>
</organism>
<dbReference type="FunFam" id="2.40.10.10:FF:000077">
    <property type="entry name" value="Predicted protein"/>
    <property type="match status" value="1"/>
</dbReference>
<dbReference type="Gene3D" id="2.40.10.10">
    <property type="entry name" value="Trypsin-like serine proteases"/>
    <property type="match status" value="1"/>
</dbReference>
<dbReference type="InterPro" id="IPR043504">
    <property type="entry name" value="Peptidase_S1_PA_chymotrypsin"/>
</dbReference>
<comment type="caution">
    <text evidence="8">The sequence shown here is derived from an EMBL/GenBank/DDBJ whole genome shotgun (WGS) entry which is preliminary data.</text>
</comment>
<keyword evidence="3 5" id="KW-0720">Serine protease</keyword>
<keyword evidence="6" id="KW-0732">Signal</keyword>
<feature type="domain" description="Peptidase S1" evidence="7">
    <location>
        <begin position="22"/>
        <end position="250"/>
    </location>
</feature>
<dbReference type="GO" id="GO:0006508">
    <property type="term" value="P:proteolysis"/>
    <property type="evidence" value="ECO:0007669"/>
    <property type="project" value="UniProtKB-KW"/>
</dbReference>
<keyword evidence="4" id="KW-1015">Disulfide bond</keyword>
<dbReference type="PROSITE" id="PS00134">
    <property type="entry name" value="TRYPSIN_HIS"/>
    <property type="match status" value="1"/>
</dbReference>
<accession>A0AAD6CV87</accession>
<dbReference type="PANTHER" id="PTHR24252:SF7">
    <property type="entry name" value="HYALIN"/>
    <property type="match status" value="1"/>
</dbReference>
<keyword evidence="1 5" id="KW-0645">Protease</keyword>
<evidence type="ECO:0000256" key="6">
    <source>
        <dbReference type="SAM" id="SignalP"/>
    </source>
</evidence>
<evidence type="ECO:0000256" key="2">
    <source>
        <dbReference type="ARBA" id="ARBA00022801"/>
    </source>
</evidence>
<dbReference type="AlphaFoldDB" id="A0AAD6CV87"/>
<sequence>MRLVLSTALLSIAGFAIAEDGIIGGTQAAAGEFPYQVSVQTSAHKCGGSIIDKDHILTAAHCVNGISADRLRIRAGSNQHASGGKLVKVAKVTQHSEYDAKTIQNDIAVLKLASSLEFGSTISAVELPSSADDTPQVGTRCSVTGWGSTSHGGSSLPSNLLVAYVPIVDHEKCVKEYADRHEVDDSMICAGAKAGGKDACQGDSGGPLVDVSSKRQVGVVSWGFGCGQANRDGVYASTAAYLDWIQGGRSRSLDLSERRNTT</sequence>
<dbReference type="InterPro" id="IPR001314">
    <property type="entry name" value="Peptidase_S1A"/>
</dbReference>
<dbReference type="PANTHER" id="PTHR24252">
    <property type="entry name" value="ACROSIN-RELATED"/>
    <property type="match status" value="1"/>
</dbReference>
<dbReference type="InterPro" id="IPR018114">
    <property type="entry name" value="TRYPSIN_HIS"/>
</dbReference>
<evidence type="ECO:0000256" key="5">
    <source>
        <dbReference type="RuleBase" id="RU363034"/>
    </source>
</evidence>
<dbReference type="CDD" id="cd00190">
    <property type="entry name" value="Tryp_SPc"/>
    <property type="match status" value="1"/>
</dbReference>
<dbReference type="GO" id="GO:0004252">
    <property type="term" value="F:serine-type endopeptidase activity"/>
    <property type="evidence" value="ECO:0007669"/>
    <property type="project" value="InterPro"/>
</dbReference>
<evidence type="ECO:0000313" key="9">
    <source>
        <dbReference type="Proteomes" id="UP001220324"/>
    </source>
</evidence>
<evidence type="ECO:0000256" key="1">
    <source>
        <dbReference type="ARBA" id="ARBA00022670"/>
    </source>
</evidence>
<keyword evidence="9" id="KW-1185">Reference proteome</keyword>
<evidence type="ECO:0000259" key="7">
    <source>
        <dbReference type="PROSITE" id="PS50240"/>
    </source>
</evidence>
<dbReference type="Proteomes" id="UP001220324">
    <property type="component" value="Unassembled WGS sequence"/>
</dbReference>
<dbReference type="InterPro" id="IPR001254">
    <property type="entry name" value="Trypsin_dom"/>
</dbReference>
<dbReference type="EMBL" id="JAQIZZ010000005">
    <property type="protein sequence ID" value="KAJ5540804.1"/>
    <property type="molecule type" value="Genomic_DNA"/>
</dbReference>
<dbReference type="SUPFAM" id="SSF50494">
    <property type="entry name" value="Trypsin-like serine proteases"/>
    <property type="match status" value="1"/>
</dbReference>
<dbReference type="PRINTS" id="PR00722">
    <property type="entry name" value="CHYMOTRYPSIN"/>
</dbReference>
<dbReference type="Pfam" id="PF00089">
    <property type="entry name" value="Trypsin"/>
    <property type="match status" value="1"/>
</dbReference>
<dbReference type="PROSITE" id="PS00135">
    <property type="entry name" value="TRYPSIN_SER"/>
    <property type="match status" value="1"/>
</dbReference>
<dbReference type="InterPro" id="IPR033116">
    <property type="entry name" value="TRYPSIN_SER"/>
</dbReference>
<proteinExistence type="predicted"/>
<reference evidence="8 9" key="1">
    <citation type="journal article" date="2023" name="IMA Fungus">
        <title>Comparative genomic study of the Penicillium genus elucidates a diverse pangenome and 15 lateral gene transfer events.</title>
        <authorList>
            <person name="Petersen C."/>
            <person name="Sorensen T."/>
            <person name="Nielsen M.R."/>
            <person name="Sondergaard T.E."/>
            <person name="Sorensen J.L."/>
            <person name="Fitzpatrick D.A."/>
            <person name="Frisvad J.C."/>
            <person name="Nielsen K.L."/>
        </authorList>
    </citation>
    <scope>NUCLEOTIDE SEQUENCE [LARGE SCALE GENOMIC DNA]</scope>
    <source>
        <strain evidence="8 9">IBT 35679</strain>
    </source>
</reference>